<feature type="compositionally biased region" description="Basic and acidic residues" evidence="2">
    <location>
        <begin position="541"/>
        <end position="554"/>
    </location>
</feature>
<sequence>MASFLSSLTDKAQAAINASPLGAHIPGHRPTSPSAEQKPASTSAPFGQFESIQHQLKAFGQQYQTTTPVQKIITTEKGVAIDFDSLSRNSKTQSKELYTWGQGESDDLKDVTDRLAYFNFVQGSLASTLAAKLDAARGPVKELRDAETAITPRRNIRAGIALSISRLEHEQAKGSEGRLVDLRNQLKRNEDQDESKEKEIAILKRKAVRESEQLKWDAIREYAEKLVLISQAAGPVISALPATPPSDAEPYKGAQSTAATRASLQRALDNYKTGHINLAPESAADSDFDSRSFGESHASELSNIGSGQGTVSGIGPLTPPQGSSVLPGSPPSAFKSSDSGVPNRSSQSPPINPIQLNNSPAPIPIPTSGASTTAAVPIGSPENLSPSLPPILPTVAETGMPVSAGAAGPGPASGSLLDIKNAASDAGPRSGGLSGKQTSDTGYGQIGGIGAAVTSAASLASATSGNPGKQYESAEDEKKRLQREDRERLLNAQGPPPAASGQFESAEDEKKRLQREDRERLLNAQGPPPPAASGQFESAEEEKKRLERQEREKILNAGGSGPSGAAQGPPKDGDDSDLPAYQAF</sequence>
<dbReference type="GO" id="GO:0008289">
    <property type="term" value="F:lipid binding"/>
    <property type="evidence" value="ECO:0007669"/>
    <property type="project" value="TreeGrafter"/>
</dbReference>
<accession>A0A166U3Y8</accession>
<feature type="region of interest" description="Disordered" evidence="2">
    <location>
        <begin position="282"/>
        <end position="584"/>
    </location>
</feature>
<feature type="coiled-coil region" evidence="1">
    <location>
        <begin position="172"/>
        <end position="206"/>
    </location>
</feature>
<feature type="compositionally biased region" description="Low complexity" evidence="2">
    <location>
        <begin position="403"/>
        <end position="415"/>
    </location>
</feature>
<feature type="region of interest" description="Disordered" evidence="2">
    <location>
        <begin position="240"/>
        <end position="260"/>
    </location>
</feature>
<dbReference type="Gene3D" id="1.20.1270.60">
    <property type="entry name" value="Arfaptin homology (AH) domain/BAR domain"/>
    <property type="match status" value="1"/>
</dbReference>
<dbReference type="InterPro" id="IPR028245">
    <property type="entry name" value="PIL1/LSP1"/>
</dbReference>
<feature type="compositionally biased region" description="Low complexity" evidence="2">
    <location>
        <begin position="451"/>
        <end position="464"/>
    </location>
</feature>
<feature type="compositionally biased region" description="Basic and acidic residues" evidence="2">
    <location>
        <begin position="508"/>
        <end position="521"/>
    </location>
</feature>
<evidence type="ECO:0000313" key="4">
    <source>
        <dbReference type="Proteomes" id="UP000076532"/>
    </source>
</evidence>
<feature type="compositionally biased region" description="Polar residues" evidence="2">
    <location>
        <begin position="334"/>
        <end position="360"/>
    </location>
</feature>
<evidence type="ECO:0000313" key="3">
    <source>
        <dbReference type="EMBL" id="KZP31290.1"/>
    </source>
</evidence>
<feature type="compositionally biased region" description="Basic and acidic residues" evidence="2">
    <location>
        <begin position="288"/>
        <end position="298"/>
    </location>
</feature>
<dbReference type="STRING" id="436010.A0A166U3Y8"/>
<reference evidence="3 4" key="1">
    <citation type="journal article" date="2016" name="Mol. Biol. Evol.">
        <title>Comparative Genomics of Early-Diverging Mushroom-Forming Fungi Provides Insights into the Origins of Lignocellulose Decay Capabilities.</title>
        <authorList>
            <person name="Nagy L.G."/>
            <person name="Riley R."/>
            <person name="Tritt A."/>
            <person name="Adam C."/>
            <person name="Daum C."/>
            <person name="Floudas D."/>
            <person name="Sun H."/>
            <person name="Yadav J.S."/>
            <person name="Pangilinan J."/>
            <person name="Larsson K.H."/>
            <person name="Matsuura K."/>
            <person name="Barry K."/>
            <person name="Labutti K."/>
            <person name="Kuo R."/>
            <person name="Ohm R.A."/>
            <person name="Bhattacharya S.S."/>
            <person name="Shirouzu T."/>
            <person name="Yoshinaga Y."/>
            <person name="Martin F.M."/>
            <person name="Grigoriev I.V."/>
            <person name="Hibbett D.S."/>
        </authorList>
    </citation>
    <scope>NUCLEOTIDE SEQUENCE [LARGE SCALE GENOMIC DNA]</scope>
    <source>
        <strain evidence="3 4">CBS 109695</strain>
    </source>
</reference>
<feature type="compositionally biased region" description="Basic and acidic residues" evidence="2">
    <location>
        <begin position="476"/>
        <end position="489"/>
    </location>
</feature>
<evidence type="ECO:0000256" key="2">
    <source>
        <dbReference type="SAM" id="MobiDB-lite"/>
    </source>
</evidence>
<gene>
    <name evidence="3" type="ORF">FIBSPDRAFT_916934</name>
</gene>
<feature type="compositionally biased region" description="Polar residues" evidence="2">
    <location>
        <begin position="31"/>
        <end position="44"/>
    </location>
</feature>
<dbReference type="OrthoDB" id="5599269at2759"/>
<evidence type="ECO:0008006" key="5">
    <source>
        <dbReference type="Google" id="ProtNLM"/>
    </source>
</evidence>
<protein>
    <recommendedName>
        <fullName evidence="5">Sphingolipid long chain base-responsive protein LSP1</fullName>
    </recommendedName>
</protein>
<proteinExistence type="predicted"/>
<dbReference type="GO" id="GO:0006897">
    <property type="term" value="P:endocytosis"/>
    <property type="evidence" value="ECO:0007669"/>
    <property type="project" value="TreeGrafter"/>
</dbReference>
<keyword evidence="4" id="KW-1185">Reference proteome</keyword>
<dbReference type="EMBL" id="KV417490">
    <property type="protein sequence ID" value="KZP31290.1"/>
    <property type="molecule type" value="Genomic_DNA"/>
</dbReference>
<dbReference type="PANTHER" id="PTHR31962:SF1">
    <property type="entry name" value="SPHINGOLIPID LONG CHAIN BASE-RESPONSIVE PROTEIN PIL1"/>
    <property type="match status" value="1"/>
</dbReference>
<dbReference type="PANTHER" id="PTHR31962">
    <property type="entry name" value="SPHINGOLIPID LONG CHAIN BASE-RESPONSIVE PROTEIN PIL1"/>
    <property type="match status" value="1"/>
</dbReference>
<dbReference type="InterPro" id="IPR027267">
    <property type="entry name" value="AH/BAR_dom_sf"/>
</dbReference>
<name>A0A166U3Y8_9AGAM</name>
<dbReference type="GO" id="GO:0005886">
    <property type="term" value="C:plasma membrane"/>
    <property type="evidence" value="ECO:0007669"/>
    <property type="project" value="TreeGrafter"/>
</dbReference>
<dbReference type="Proteomes" id="UP000076532">
    <property type="component" value="Unassembled WGS sequence"/>
</dbReference>
<dbReference type="GO" id="GO:0070941">
    <property type="term" value="P:eisosome assembly"/>
    <property type="evidence" value="ECO:0007669"/>
    <property type="project" value="TreeGrafter"/>
</dbReference>
<dbReference type="GO" id="GO:0036286">
    <property type="term" value="C:eisosome filament"/>
    <property type="evidence" value="ECO:0007669"/>
    <property type="project" value="TreeGrafter"/>
</dbReference>
<organism evidence="3 4">
    <name type="scientific">Athelia psychrophila</name>
    <dbReference type="NCBI Taxonomy" id="1759441"/>
    <lineage>
        <taxon>Eukaryota</taxon>
        <taxon>Fungi</taxon>
        <taxon>Dikarya</taxon>
        <taxon>Basidiomycota</taxon>
        <taxon>Agaricomycotina</taxon>
        <taxon>Agaricomycetes</taxon>
        <taxon>Agaricomycetidae</taxon>
        <taxon>Atheliales</taxon>
        <taxon>Atheliaceae</taxon>
        <taxon>Athelia</taxon>
    </lineage>
</organism>
<dbReference type="Pfam" id="PF13805">
    <property type="entry name" value="Pil1"/>
    <property type="match status" value="1"/>
</dbReference>
<evidence type="ECO:0000256" key="1">
    <source>
        <dbReference type="SAM" id="Coils"/>
    </source>
</evidence>
<keyword evidence="1" id="KW-0175">Coiled coil</keyword>
<feature type="region of interest" description="Disordered" evidence="2">
    <location>
        <begin position="18"/>
        <end position="44"/>
    </location>
</feature>
<dbReference type="AlphaFoldDB" id="A0A166U3Y8"/>